<proteinExistence type="predicted"/>
<comment type="caution">
    <text evidence="2">The sequence shown here is derived from an EMBL/GenBank/DDBJ whole genome shotgun (WGS) entry which is preliminary data.</text>
</comment>
<dbReference type="InterPro" id="IPR007493">
    <property type="entry name" value="DUF538"/>
</dbReference>
<keyword evidence="1" id="KW-0732">Signal</keyword>
<dbReference type="SUPFAM" id="SSF141562">
    <property type="entry name" value="At5g01610-like"/>
    <property type="match status" value="1"/>
</dbReference>
<accession>A0AAP0CMB1</accession>
<dbReference type="InterPro" id="IPR036758">
    <property type="entry name" value="At5g01610-like"/>
</dbReference>
<dbReference type="PANTHER" id="PTHR31676:SF203">
    <property type="entry name" value="DUF538 FAMILY PROTEIN"/>
    <property type="match status" value="1"/>
</dbReference>
<dbReference type="Proteomes" id="UP001408789">
    <property type="component" value="Unassembled WGS sequence"/>
</dbReference>
<name>A0AAP0CMB1_9ASTR</name>
<organism evidence="2 3">
    <name type="scientific">Deinandra increscens subsp. villosa</name>
    <dbReference type="NCBI Taxonomy" id="3103831"/>
    <lineage>
        <taxon>Eukaryota</taxon>
        <taxon>Viridiplantae</taxon>
        <taxon>Streptophyta</taxon>
        <taxon>Embryophyta</taxon>
        <taxon>Tracheophyta</taxon>
        <taxon>Spermatophyta</taxon>
        <taxon>Magnoliopsida</taxon>
        <taxon>eudicotyledons</taxon>
        <taxon>Gunneridae</taxon>
        <taxon>Pentapetalae</taxon>
        <taxon>asterids</taxon>
        <taxon>campanulids</taxon>
        <taxon>Asterales</taxon>
        <taxon>Asteraceae</taxon>
        <taxon>Asteroideae</taxon>
        <taxon>Heliantheae alliance</taxon>
        <taxon>Madieae</taxon>
        <taxon>Madiinae</taxon>
        <taxon>Deinandra</taxon>
    </lineage>
</organism>
<gene>
    <name evidence="2" type="ORF">SSX86_026924</name>
</gene>
<evidence type="ECO:0000313" key="2">
    <source>
        <dbReference type="EMBL" id="KAK9055839.1"/>
    </source>
</evidence>
<dbReference type="PANTHER" id="PTHR31676">
    <property type="entry name" value="T31J12.3 PROTEIN-RELATED"/>
    <property type="match status" value="1"/>
</dbReference>
<feature type="chain" id="PRO_5042891346" evidence="1">
    <location>
        <begin position="25"/>
        <end position="169"/>
    </location>
</feature>
<feature type="signal peptide" evidence="1">
    <location>
        <begin position="1"/>
        <end position="24"/>
    </location>
</feature>
<reference evidence="2 3" key="1">
    <citation type="submission" date="2024-04" db="EMBL/GenBank/DDBJ databases">
        <title>The reference genome of an endangered Asteraceae, Deinandra increscens subsp. villosa, native to the Central Coast of California.</title>
        <authorList>
            <person name="Guilliams M."/>
            <person name="Hasenstab-Lehman K."/>
            <person name="Meyer R."/>
            <person name="Mcevoy S."/>
        </authorList>
    </citation>
    <scope>NUCLEOTIDE SEQUENCE [LARGE SCALE GENOMIC DNA]</scope>
    <source>
        <tissue evidence="2">Leaf</tissue>
    </source>
</reference>
<evidence type="ECO:0000256" key="1">
    <source>
        <dbReference type="SAM" id="SignalP"/>
    </source>
</evidence>
<dbReference type="Pfam" id="PF04398">
    <property type="entry name" value="DUF538"/>
    <property type="match status" value="1"/>
</dbReference>
<dbReference type="EMBL" id="JBCNJP010000025">
    <property type="protein sequence ID" value="KAK9055839.1"/>
    <property type="molecule type" value="Genomic_DNA"/>
</dbReference>
<dbReference type="Gene3D" id="2.30.240.10">
    <property type="entry name" value="At5g01610-like"/>
    <property type="match status" value="1"/>
</dbReference>
<dbReference type="AlphaFoldDB" id="A0AAP0CMB1"/>
<sequence length="169" mass="18988">MTFPPTIIPPFTIFFLLFTHAAVAQIPPTAYEILQEYDFPVGLLPTNITSYTLNRDTGVFHVNLGNKCTFANDGYEVKYEPMISGVIKKDKLSQLRGVSVKLLFFWTDIVKATRDKGELSISVGLLSAGFDVDMFEESPECGCGFHCVGSETKSREDMDQPWELLDWSM</sequence>
<protein>
    <submittedName>
        <fullName evidence="2">Uncharacterized protein</fullName>
    </submittedName>
</protein>
<keyword evidence="3" id="KW-1185">Reference proteome</keyword>
<evidence type="ECO:0000313" key="3">
    <source>
        <dbReference type="Proteomes" id="UP001408789"/>
    </source>
</evidence>